<dbReference type="InterPro" id="IPR015168">
    <property type="entry name" value="SsuA/THI5"/>
</dbReference>
<comment type="caution">
    <text evidence="6">The sequence shown here is derived from an EMBL/GenBank/DDBJ whole genome shotgun (WGS) entry which is preliminary data.</text>
</comment>
<dbReference type="Gene3D" id="3.40.190.10">
    <property type="entry name" value="Periplasmic binding protein-like II"/>
    <property type="match status" value="2"/>
</dbReference>
<evidence type="ECO:0000313" key="7">
    <source>
        <dbReference type="Proteomes" id="UP000436655"/>
    </source>
</evidence>
<sequence>MIKILLYWYWKKEERYMTRVMKKLGLIFATLLLLVSSVPLLNQHSAQAADTTANTDSTIKVGTTQSISSLPFYFAQDKKYYDAHSVKVELQQFKTASELNDAIKAGKVNVAVTDLVNFTTIAKNNKSWKVAGTATGYSALVANKKFKNVKSLKGKTIAIDKKDGSKYYLKNLLSKNDMKMSDVKVKNVANLTTRVSNLKSKKVDAAVLSDPAISNAKQNGAKVLNKQKANNKNGDIIAVSNDLTTSKVSDVNNLINSYNDAAKDLTKSGFVPADVLLLQLGATRKSAAKMNDLDVKFASSKKVKKADFDKAVKYAKSQKLISNTMKYKNEKVNLDKVTK</sequence>
<evidence type="ECO:0000256" key="1">
    <source>
        <dbReference type="ARBA" id="ARBA00004418"/>
    </source>
</evidence>
<protein>
    <submittedName>
        <fullName evidence="6">Transporter substrate-binding domain-containing protein</fullName>
    </submittedName>
</protein>
<evidence type="ECO:0000256" key="2">
    <source>
        <dbReference type="ARBA" id="ARBA00010742"/>
    </source>
</evidence>
<keyword evidence="3 4" id="KW-0732">Signal</keyword>
<name>A0ABW9P754_9LACO</name>
<gene>
    <name evidence="6" type="ORF">FHL03_05830</name>
</gene>
<comment type="subcellular location">
    <subcellularLocation>
        <location evidence="1">Periplasm</location>
    </subcellularLocation>
</comment>
<accession>A0ABW9P754</accession>
<dbReference type="SMART" id="SM00062">
    <property type="entry name" value="PBPb"/>
    <property type="match status" value="1"/>
</dbReference>
<feature type="signal peptide" evidence="4">
    <location>
        <begin position="1"/>
        <end position="48"/>
    </location>
</feature>
<dbReference type="PANTHER" id="PTHR30024:SF47">
    <property type="entry name" value="TAURINE-BINDING PERIPLASMIC PROTEIN"/>
    <property type="match status" value="1"/>
</dbReference>
<comment type="similarity">
    <text evidence="2">Belongs to the bacterial solute-binding protein SsuA/TauA family.</text>
</comment>
<dbReference type="Proteomes" id="UP000436655">
    <property type="component" value="Unassembled WGS sequence"/>
</dbReference>
<feature type="chain" id="PRO_5047307532" evidence="4">
    <location>
        <begin position="49"/>
        <end position="339"/>
    </location>
</feature>
<keyword evidence="7" id="KW-1185">Reference proteome</keyword>
<organism evidence="6 7">
    <name type="scientific">Companilactobacillus mishanensis</name>
    <dbReference type="NCBI Taxonomy" id="2486008"/>
    <lineage>
        <taxon>Bacteria</taxon>
        <taxon>Bacillati</taxon>
        <taxon>Bacillota</taxon>
        <taxon>Bacilli</taxon>
        <taxon>Lactobacillales</taxon>
        <taxon>Lactobacillaceae</taxon>
        <taxon>Companilactobacillus</taxon>
    </lineage>
</organism>
<feature type="domain" description="Solute-binding protein family 3/N-terminal" evidence="5">
    <location>
        <begin position="58"/>
        <end position="273"/>
    </location>
</feature>
<evidence type="ECO:0000256" key="3">
    <source>
        <dbReference type="ARBA" id="ARBA00022729"/>
    </source>
</evidence>
<dbReference type="EMBL" id="VDFN01000003">
    <property type="protein sequence ID" value="MQS45001.1"/>
    <property type="molecule type" value="Genomic_DNA"/>
</dbReference>
<evidence type="ECO:0000259" key="5">
    <source>
        <dbReference type="SMART" id="SM00062"/>
    </source>
</evidence>
<evidence type="ECO:0000313" key="6">
    <source>
        <dbReference type="EMBL" id="MQS45001.1"/>
    </source>
</evidence>
<proteinExistence type="inferred from homology"/>
<reference evidence="6 7" key="1">
    <citation type="journal article" date="2019" name="Syst. Appl. Microbiol.">
        <title>Polyphasic characterization of two novel Lactobacillus spp. isolated from blown salami packages: Description of Lactobacillus halodurans sp. nov. and Lactobacillus salsicarnum sp. nov.</title>
        <authorList>
            <person name="Schuster J.A."/>
            <person name="Klingl A."/>
            <person name="Vogel R.F."/>
            <person name="Ehrmann M.A."/>
        </authorList>
    </citation>
    <scope>NUCLEOTIDE SEQUENCE [LARGE SCALE GENOMIC DNA]</scope>
    <source>
        <strain evidence="6 7">TMW 1.2098</strain>
    </source>
</reference>
<dbReference type="InterPro" id="IPR001638">
    <property type="entry name" value="Solute-binding_3/MltF_N"/>
</dbReference>
<dbReference type="PANTHER" id="PTHR30024">
    <property type="entry name" value="ALIPHATIC SULFONATES-BINDING PROTEIN-RELATED"/>
    <property type="match status" value="1"/>
</dbReference>
<dbReference type="Pfam" id="PF09084">
    <property type="entry name" value="NMT1"/>
    <property type="match status" value="1"/>
</dbReference>
<dbReference type="SUPFAM" id="SSF53850">
    <property type="entry name" value="Periplasmic binding protein-like II"/>
    <property type="match status" value="1"/>
</dbReference>
<evidence type="ECO:0000256" key="4">
    <source>
        <dbReference type="SAM" id="SignalP"/>
    </source>
</evidence>